<evidence type="ECO:0000256" key="1">
    <source>
        <dbReference type="SAM" id="MobiDB-lite"/>
    </source>
</evidence>
<organism evidence="2 3">
    <name type="scientific">Jatropha curcas</name>
    <name type="common">Barbados nut</name>
    <dbReference type="NCBI Taxonomy" id="180498"/>
    <lineage>
        <taxon>Eukaryota</taxon>
        <taxon>Viridiplantae</taxon>
        <taxon>Streptophyta</taxon>
        <taxon>Embryophyta</taxon>
        <taxon>Tracheophyta</taxon>
        <taxon>Spermatophyta</taxon>
        <taxon>Magnoliopsida</taxon>
        <taxon>eudicotyledons</taxon>
        <taxon>Gunneridae</taxon>
        <taxon>Pentapetalae</taxon>
        <taxon>rosids</taxon>
        <taxon>fabids</taxon>
        <taxon>Malpighiales</taxon>
        <taxon>Euphorbiaceae</taxon>
        <taxon>Crotonoideae</taxon>
        <taxon>Jatropheae</taxon>
        <taxon>Jatropha</taxon>
    </lineage>
</organism>
<dbReference type="Proteomes" id="UP000027138">
    <property type="component" value="Unassembled WGS sequence"/>
</dbReference>
<sequence length="162" mass="18756">MWHIVEKKPFNLCYAILDKIQGVSKKLPYGMILTPIFEFLGVNLKRKKCYSVSKLDSNSLKSKDEKEEGEEKEDQGKEKGKEKEKLEVVEKKKRESENIKEEKDKGNFGDFDKAEIEEAVKDKEGDEVEEISETKTKKLEISDEEELQPESKARKAPEQTPM</sequence>
<feature type="compositionally biased region" description="Basic and acidic residues" evidence="1">
    <location>
        <begin position="132"/>
        <end position="141"/>
    </location>
</feature>
<protein>
    <submittedName>
        <fullName evidence="2">Uncharacterized protein</fullName>
    </submittedName>
</protein>
<evidence type="ECO:0000313" key="3">
    <source>
        <dbReference type="Proteomes" id="UP000027138"/>
    </source>
</evidence>
<name>A0A067LPK7_JATCU</name>
<feature type="compositionally biased region" description="Basic and acidic residues" evidence="1">
    <location>
        <begin position="74"/>
        <end position="124"/>
    </location>
</feature>
<evidence type="ECO:0000313" key="2">
    <source>
        <dbReference type="EMBL" id="KDP46464.1"/>
    </source>
</evidence>
<gene>
    <name evidence="2" type="ORF">JCGZ_12947</name>
</gene>
<reference evidence="2 3" key="1">
    <citation type="journal article" date="2014" name="PLoS ONE">
        <title>Global Analysis of Gene Expression Profiles in Physic Nut (Jatropha curcas L.) Seedlings Exposed to Salt Stress.</title>
        <authorList>
            <person name="Zhang L."/>
            <person name="Zhang C."/>
            <person name="Wu P."/>
            <person name="Chen Y."/>
            <person name="Li M."/>
            <person name="Jiang H."/>
            <person name="Wu G."/>
        </authorList>
    </citation>
    <scope>NUCLEOTIDE SEQUENCE [LARGE SCALE GENOMIC DNA]</scope>
    <source>
        <strain evidence="3">cv. GZQX0401</strain>
        <tissue evidence="2">Young leaves</tissue>
    </source>
</reference>
<proteinExistence type="predicted"/>
<dbReference type="EMBL" id="KK914218">
    <property type="protein sequence ID" value="KDP46464.1"/>
    <property type="molecule type" value="Genomic_DNA"/>
</dbReference>
<feature type="region of interest" description="Disordered" evidence="1">
    <location>
        <begin position="55"/>
        <end position="162"/>
    </location>
</feature>
<dbReference type="OrthoDB" id="1751168at2759"/>
<accession>A0A067LPK7</accession>
<dbReference type="AlphaFoldDB" id="A0A067LPK7"/>
<keyword evidence="3" id="KW-1185">Reference proteome</keyword>
<feature type="compositionally biased region" description="Basic and acidic residues" evidence="1">
    <location>
        <begin position="149"/>
        <end position="162"/>
    </location>
</feature>